<gene>
    <name evidence="3" type="ORF">CPB83DRAFT_480152</name>
</gene>
<keyword evidence="4" id="KW-1185">Reference proteome</keyword>
<feature type="compositionally biased region" description="Basic and acidic residues" evidence="1">
    <location>
        <begin position="38"/>
        <end position="50"/>
    </location>
</feature>
<sequence>MPKAAGPTCYNLKVYSVRKPLRSAGSHSGAHYYSRRYQRNEDASSQRSVTKDLTEQLIALRSELKESHKSTKKDPHFGAPAQMANGTTINTTSLFHGASHVNISGNASFNIFTHQQGQSLSYNPHLSGINLIDASGQVIPISIECAISYESLVAVVKGVFKHDKLEFRIQRKYLDRGRYDFCIDRGHEVVVLGRETDWSIVQPGSTIVMRVDHIQLEGYFRAGQRKYKCPRPECRGWNKREFTSISVDCQGCHGRYQLTHALYSDWPPVSRDGEIDLLLLRIINVKESWGPGYGTNEHHPP</sequence>
<dbReference type="Pfam" id="PF22893">
    <property type="entry name" value="ULD_2"/>
    <property type="match status" value="1"/>
</dbReference>
<organism evidence="3 4">
    <name type="scientific">Crepidotus variabilis</name>
    <dbReference type="NCBI Taxonomy" id="179855"/>
    <lineage>
        <taxon>Eukaryota</taxon>
        <taxon>Fungi</taxon>
        <taxon>Dikarya</taxon>
        <taxon>Basidiomycota</taxon>
        <taxon>Agaricomycotina</taxon>
        <taxon>Agaricomycetes</taxon>
        <taxon>Agaricomycetidae</taxon>
        <taxon>Agaricales</taxon>
        <taxon>Agaricineae</taxon>
        <taxon>Crepidotaceae</taxon>
        <taxon>Crepidotus</taxon>
    </lineage>
</organism>
<evidence type="ECO:0000256" key="1">
    <source>
        <dbReference type="SAM" id="MobiDB-lite"/>
    </source>
</evidence>
<dbReference type="AlphaFoldDB" id="A0A9P6EQJ2"/>
<reference evidence="3" key="1">
    <citation type="submission" date="2020-11" db="EMBL/GenBank/DDBJ databases">
        <authorList>
            <consortium name="DOE Joint Genome Institute"/>
            <person name="Ahrendt S."/>
            <person name="Riley R."/>
            <person name="Andreopoulos W."/>
            <person name="Labutti K."/>
            <person name="Pangilinan J."/>
            <person name="Ruiz-Duenas F.J."/>
            <person name="Barrasa J.M."/>
            <person name="Sanchez-Garcia M."/>
            <person name="Camarero S."/>
            <person name="Miyauchi S."/>
            <person name="Serrano A."/>
            <person name="Linde D."/>
            <person name="Babiker R."/>
            <person name="Drula E."/>
            <person name="Ayuso-Fernandez I."/>
            <person name="Pacheco R."/>
            <person name="Padilla G."/>
            <person name="Ferreira P."/>
            <person name="Barriuso J."/>
            <person name="Kellner H."/>
            <person name="Castanera R."/>
            <person name="Alfaro M."/>
            <person name="Ramirez L."/>
            <person name="Pisabarro A.G."/>
            <person name="Kuo A."/>
            <person name="Tritt A."/>
            <person name="Lipzen A."/>
            <person name="He G."/>
            <person name="Yan M."/>
            <person name="Ng V."/>
            <person name="Cullen D."/>
            <person name="Martin F."/>
            <person name="Rosso M.-N."/>
            <person name="Henrissat B."/>
            <person name="Hibbett D."/>
            <person name="Martinez A.T."/>
            <person name="Grigoriev I.V."/>
        </authorList>
    </citation>
    <scope>NUCLEOTIDE SEQUENCE</scope>
    <source>
        <strain evidence="3">CBS 506.95</strain>
    </source>
</reference>
<protein>
    <recommendedName>
        <fullName evidence="2">Ubiquitin-like domain-containing protein</fullName>
    </recommendedName>
</protein>
<feature type="region of interest" description="Disordered" evidence="1">
    <location>
        <begin position="23"/>
        <end position="50"/>
    </location>
</feature>
<dbReference type="InterPro" id="IPR054464">
    <property type="entry name" value="ULD_fung"/>
</dbReference>
<dbReference type="OrthoDB" id="3059203at2759"/>
<proteinExistence type="predicted"/>
<name>A0A9P6EQJ2_9AGAR</name>
<dbReference type="Proteomes" id="UP000807306">
    <property type="component" value="Unassembled WGS sequence"/>
</dbReference>
<comment type="caution">
    <text evidence="3">The sequence shown here is derived from an EMBL/GenBank/DDBJ whole genome shotgun (WGS) entry which is preliminary data.</text>
</comment>
<evidence type="ECO:0000313" key="4">
    <source>
        <dbReference type="Proteomes" id="UP000807306"/>
    </source>
</evidence>
<evidence type="ECO:0000259" key="2">
    <source>
        <dbReference type="Pfam" id="PF22893"/>
    </source>
</evidence>
<dbReference type="EMBL" id="MU157828">
    <property type="protein sequence ID" value="KAF9533535.1"/>
    <property type="molecule type" value="Genomic_DNA"/>
</dbReference>
<feature type="domain" description="Ubiquitin-like" evidence="2">
    <location>
        <begin position="127"/>
        <end position="211"/>
    </location>
</feature>
<evidence type="ECO:0000313" key="3">
    <source>
        <dbReference type="EMBL" id="KAF9533535.1"/>
    </source>
</evidence>
<accession>A0A9P6EQJ2</accession>